<feature type="compositionally biased region" description="Polar residues" evidence="1">
    <location>
        <begin position="1"/>
        <end position="39"/>
    </location>
</feature>
<dbReference type="AlphaFoldDB" id="A0A9P6VLG4"/>
<gene>
    <name evidence="2" type="ORF">D0Z07_3724</name>
</gene>
<evidence type="ECO:0000256" key="1">
    <source>
        <dbReference type="SAM" id="MobiDB-lite"/>
    </source>
</evidence>
<feature type="region of interest" description="Disordered" evidence="1">
    <location>
        <begin position="351"/>
        <end position="388"/>
    </location>
</feature>
<name>A0A9P6VLG4_9HELO</name>
<evidence type="ECO:0000313" key="3">
    <source>
        <dbReference type="Proteomes" id="UP000785200"/>
    </source>
</evidence>
<proteinExistence type="predicted"/>
<accession>A0A9P6VLG4</accession>
<dbReference type="EMBL" id="VNKQ01000007">
    <property type="protein sequence ID" value="KAG0649747.1"/>
    <property type="molecule type" value="Genomic_DNA"/>
</dbReference>
<organism evidence="2 3">
    <name type="scientific">Hyphodiscus hymeniophilus</name>
    <dbReference type="NCBI Taxonomy" id="353542"/>
    <lineage>
        <taxon>Eukaryota</taxon>
        <taxon>Fungi</taxon>
        <taxon>Dikarya</taxon>
        <taxon>Ascomycota</taxon>
        <taxon>Pezizomycotina</taxon>
        <taxon>Leotiomycetes</taxon>
        <taxon>Helotiales</taxon>
        <taxon>Hyphodiscaceae</taxon>
        <taxon>Hyphodiscus</taxon>
    </lineage>
</organism>
<feature type="compositionally biased region" description="Low complexity" evidence="1">
    <location>
        <begin position="184"/>
        <end position="195"/>
    </location>
</feature>
<dbReference type="OrthoDB" id="5600085at2759"/>
<feature type="compositionally biased region" description="Low complexity" evidence="1">
    <location>
        <begin position="373"/>
        <end position="387"/>
    </location>
</feature>
<feature type="region of interest" description="Disordered" evidence="1">
    <location>
        <begin position="165"/>
        <end position="200"/>
    </location>
</feature>
<reference evidence="2" key="1">
    <citation type="submission" date="2019-07" db="EMBL/GenBank/DDBJ databases">
        <title>Hyphodiscus hymeniophilus genome sequencing and assembly.</title>
        <authorList>
            <person name="Kramer G."/>
            <person name="Nodwell J."/>
        </authorList>
    </citation>
    <scope>NUCLEOTIDE SEQUENCE</scope>
    <source>
        <strain evidence="2">ATCC 34498</strain>
    </source>
</reference>
<feature type="region of interest" description="Disordered" evidence="1">
    <location>
        <begin position="1"/>
        <end position="48"/>
    </location>
</feature>
<feature type="compositionally biased region" description="Polar residues" evidence="1">
    <location>
        <begin position="165"/>
        <end position="175"/>
    </location>
</feature>
<evidence type="ECO:0000313" key="2">
    <source>
        <dbReference type="EMBL" id="KAG0649747.1"/>
    </source>
</evidence>
<keyword evidence="3" id="KW-1185">Reference proteome</keyword>
<protein>
    <submittedName>
        <fullName evidence="2">Mac1</fullName>
    </submittedName>
</protein>
<comment type="caution">
    <text evidence="2">The sequence shown here is derived from an EMBL/GenBank/DDBJ whole genome shotgun (WGS) entry which is preliminary data.</text>
</comment>
<dbReference type="Proteomes" id="UP000785200">
    <property type="component" value="Unassembled WGS sequence"/>
</dbReference>
<sequence length="465" mass="49585">MSSGQATPQDSQSNTEAPSPSRQAFKVQKTTSRPQSSRKQSFDPANFERMNMNSINIIPFEQRPQGIPLPFADGYGLPATPQSYGFAPQYANIQAQFDHTPTQAAPQMFPTVSEKLNGFSKQNALENVVESPLATLGELTTNSSKGANEVASCCAPPAPITGVNAESNGETNGNSCCAPKQPSHSHSSSSTSSVSEPPEMKFGSCCSSALTTAMKQESISIHGTPVMTPQMLPPNGMTFNSSLYSQYLPQTTVFTYPATYGSFQNPLQPYAWRQSVRANSFGHTQMQDPLLPGSMPFEAPVVQESLDTVHTCRCGDGCQCVGCAAHPYNDATQDYVRSAWSMNMEQAPSDVYAKEHSNSNGHPTPAGGEMIASPTMNTPSSTTSGNGEEQNFSAADFFFVSYPFSSEEGCGGDTESCPCGDDCQCFGCAIHQNPGIPCEGQKDVCPCGDDCECIGCEIHNGTVKV</sequence>